<evidence type="ECO:0000256" key="2">
    <source>
        <dbReference type="ARBA" id="ARBA00022730"/>
    </source>
</evidence>
<comment type="function">
    <text evidence="6">One of the early assembly proteins it binds 23S rRNA. One of the proteins that surrounds the polypeptide exit tunnel on the outside of the ribosome. Forms the main docking site for trigger factor binding to the ribosome.</text>
</comment>
<comment type="similarity">
    <text evidence="1 6 7">Belongs to the universal ribosomal protein uL23 family.</text>
</comment>
<proteinExistence type="inferred from homology"/>
<evidence type="ECO:0000256" key="7">
    <source>
        <dbReference type="RuleBase" id="RU003934"/>
    </source>
</evidence>
<sequence length="96" mass="11384">MLPEEIIKRPIITEKSMSMIPQKKYTFEVDRRANKIEIKKAVEQLFGVEVEKVWTMNVKPKRKRVGRFEGRTKAWKKAIVKLTDKSKTIEFFDSLI</sequence>
<dbReference type="SMR" id="A0A3T0D4L6"/>
<evidence type="ECO:0000256" key="1">
    <source>
        <dbReference type="ARBA" id="ARBA00006700"/>
    </source>
</evidence>
<dbReference type="InterPro" id="IPR001014">
    <property type="entry name" value="Ribosomal_uL23_CS"/>
</dbReference>
<keyword evidence="5 6" id="KW-0687">Ribonucleoprotein</keyword>
<organism evidence="8 9">
    <name type="scientific">Caldicellulosiruptor changbaiensis</name>
    <dbReference type="NCBI Taxonomy" id="1222016"/>
    <lineage>
        <taxon>Bacteria</taxon>
        <taxon>Bacillati</taxon>
        <taxon>Bacillota</taxon>
        <taxon>Bacillota incertae sedis</taxon>
        <taxon>Caldicellulosiruptorales</taxon>
        <taxon>Caldicellulosiruptoraceae</taxon>
        <taxon>Caldicellulosiruptor</taxon>
    </lineage>
</organism>
<dbReference type="KEGG" id="ccha:ELD05_04660"/>
<evidence type="ECO:0000256" key="4">
    <source>
        <dbReference type="ARBA" id="ARBA00022980"/>
    </source>
</evidence>
<dbReference type="PROSITE" id="PS00050">
    <property type="entry name" value="RIBOSOMAL_L23"/>
    <property type="match status" value="1"/>
</dbReference>
<dbReference type="GO" id="GO:0006412">
    <property type="term" value="P:translation"/>
    <property type="evidence" value="ECO:0007669"/>
    <property type="project" value="UniProtKB-UniRule"/>
</dbReference>
<dbReference type="GO" id="GO:0019843">
    <property type="term" value="F:rRNA binding"/>
    <property type="evidence" value="ECO:0007669"/>
    <property type="project" value="UniProtKB-UniRule"/>
</dbReference>
<dbReference type="GO" id="GO:0005840">
    <property type="term" value="C:ribosome"/>
    <property type="evidence" value="ECO:0007669"/>
    <property type="project" value="UniProtKB-KW"/>
</dbReference>
<dbReference type="NCBIfam" id="NF004363">
    <property type="entry name" value="PRK05738.2-4"/>
    <property type="match status" value="1"/>
</dbReference>
<dbReference type="InterPro" id="IPR012678">
    <property type="entry name" value="Ribosomal_uL23/eL15/eS24_sf"/>
</dbReference>
<evidence type="ECO:0000256" key="6">
    <source>
        <dbReference type="HAMAP-Rule" id="MF_01369"/>
    </source>
</evidence>
<keyword evidence="4 6" id="KW-0689">Ribosomal protein</keyword>
<dbReference type="GO" id="GO:1990904">
    <property type="term" value="C:ribonucleoprotein complex"/>
    <property type="evidence" value="ECO:0007669"/>
    <property type="project" value="UniProtKB-KW"/>
</dbReference>
<evidence type="ECO:0000313" key="8">
    <source>
        <dbReference type="EMBL" id="AZT90000.1"/>
    </source>
</evidence>
<dbReference type="PANTHER" id="PTHR11620">
    <property type="entry name" value="60S RIBOSOMAL PROTEIN L23A"/>
    <property type="match status" value="1"/>
</dbReference>
<name>A0A3T0D4L6_9FIRM</name>
<evidence type="ECO:0000256" key="3">
    <source>
        <dbReference type="ARBA" id="ARBA00022884"/>
    </source>
</evidence>
<dbReference type="EMBL" id="CP034791">
    <property type="protein sequence ID" value="AZT90000.1"/>
    <property type="molecule type" value="Genomic_DNA"/>
</dbReference>
<gene>
    <name evidence="6" type="primary">rplW</name>
    <name evidence="8" type="ORF">ELD05_04660</name>
</gene>
<dbReference type="HAMAP" id="MF_01369_B">
    <property type="entry name" value="Ribosomal_uL23_B"/>
    <property type="match status" value="1"/>
</dbReference>
<dbReference type="AlphaFoldDB" id="A0A3T0D4L6"/>
<dbReference type="SUPFAM" id="SSF54189">
    <property type="entry name" value="Ribosomal proteins S24e, L23 and L15e"/>
    <property type="match status" value="1"/>
</dbReference>
<protein>
    <recommendedName>
        <fullName evidence="6">Large ribosomal subunit protein uL23</fullName>
    </recommendedName>
</protein>
<keyword evidence="9" id="KW-1185">Reference proteome</keyword>
<dbReference type="InterPro" id="IPR013025">
    <property type="entry name" value="Ribosomal_uL23-like"/>
</dbReference>
<keyword evidence="2 6" id="KW-0699">rRNA-binding</keyword>
<dbReference type="GO" id="GO:0003735">
    <property type="term" value="F:structural constituent of ribosome"/>
    <property type="evidence" value="ECO:0007669"/>
    <property type="project" value="InterPro"/>
</dbReference>
<dbReference type="Proteomes" id="UP000282930">
    <property type="component" value="Chromosome"/>
</dbReference>
<dbReference type="Gene3D" id="3.30.70.330">
    <property type="match status" value="1"/>
</dbReference>
<dbReference type="RefSeq" id="WP_011917789.1">
    <property type="nucleotide sequence ID" value="NZ_CP034791.1"/>
</dbReference>
<reference evidence="8 9" key="1">
    <citation type="submission" date="2018-12" db="EMBL/GenBank/DDBJ databases">
        <title>Genome sequence from the cellulolytic species, Caldicellulosiruptor changbaiensis.</title>
        <authorList>
            <person name="Blumer-Schuette S.E."/>
            <person name="Mendoza C."/>
        </authorList>
    </citation>
    <scope>NUCLEOTIDE SEQUENCE [LARGE SCALE GENOMIC DNA]</scope>
    <source>
        <strain evidence="8 9">CBS-Z</strain>
    </source>
</reference>
<comment type="subunit">
    <text evidence="6">Part of the 50S ribosomal subunit. Contacts protein L29, and trigger factor when it is bound to the ribosome.</text>
</comment>
<dbReference type="InterPro" id="IPR012677">
    <property type="entry name" value="Nucleotide-bd_a/b_plait_sf"/>
</dbReference>
<evidence type="ECO:0000313" key="9">
    <source>
        <dbReference type="Proteomes" id="UP000282930"/>
    </source>
</evidence>
<dbReference type="Pfam" id="PF00276">
    <property type="entry name" value="Ribosomal_L23"/>
    <property type="match status" value="1"/>
</dbReference>
<dbReference type="FunFam" id="3.30.70.330:FF:000001">
    <property type="entry name" value="50S ribosomal protein L23"/>
    <property type="match status" value="1"/>
</dbReference>
<keyword evidence="3 6" id="KW-0694">RNA-binding</keyword>
<accession>A0A3T0D4L6</accession>
<evidence type="ECO:0000256" key="5">
    <source>
        <dbReference type="ARBA" id="ARBA00023274"/>
    </source>
</evidence>